<sequence length="125" mass="13388">MFVAQERFARRMHAARDLQDATVGRSEARQNIALMHGSLGFRGYDAVELVWCCTPNQCTGHKTTPSRTGNHRDTVATLSSSRGTPGHALHKAAGGSPTTSSSWSGSGMNTSAKVEDNVEVISIML</sequence>
<dbReference type="EMBL" id="CH445363">
    <property type="protein sequence ID" value="EAT77071.1"/>
    <property type="molecule type" value="Genomic_DNA"/>
</dbReference>
<evidence type="ECO:0000313" key="2">
    <source>
        <dbReference type="EMBL" id="EAT77071.1"/>
    </source>
</evidence>
<name>Q0TY69_PHANO</name>
<evidence type="ECO:0000313" key="3">
    <source>
        <dbReference type="Proteomes" id="UP000001055"/>
    </source>
</evidence>
<dbReference type="HOGENOM" id="CLU_1993437_0_0_1"/>
<dbReference type="Proteomes" id="UP000001055">
    <property type="component" value="Unassembled WGS sequence"/>
</dbReference>
<protein>
    <submittedName>
        <fullName evidence="2">Uncharacterized protein</fullName>
    </submittedName>
</protein>
<dbReference type="VEuPathDB" id="FungiDB:JI435_156960"/>
<proteinExistence type="predicted"/>
<dbReference type="RefSeq" id="XP_001805836.1">
    <property type="nucleotide sequence ID" value="XM_001805784.1"/>
</dbReference>
<dbReference type="InParanoid" id="Q0TY69"/>
<evidence type="ECO:0000256" key="1">
    <source>
        <dbReference type="SAM" id="MobiDB-lite"/>
    </source>
</evidence>
<accession>Q0TY69</accession>
<dbReference type="GeneID" id="5982766"/>
<dbReference type="AlphaFoldDB" id="Q0TY69"/>
<gene>
    <name evidence="2" type="ORF">SNOG_15696</name>
</gene>
<reference evidence="3" key="1">
    <citation type="journal article" date="2007" name="Plant Cell">
        <title>Dothideomycete-plant interactions illuminated by genome sequencing and EST analysis of the wheat pathogen Stagonospora nodorum.</title>
        <authorList>
            <person name="Hane J.K."/>
            <person name="Lowe R.G."/>
            <person name="Solomon P.S."/>
            <person name="Tan K.C."/>
            <person name="Schoch C.L."/>
            <person name="Spatafora J.W."/>
            <person name="Crous P.W."/>
            <person name="Kodira C."/>
            <person name="Birren B.W."/>
            <person name="Galagan J.E."/>
            <person name="Torriani S.F."/>
            <person name="McDonald B.A."/>
            <person name="Oliver R.P."/>
        </authorList>
    </citation>
    <scope>NUCLEOTIDE SEQUENCE [LARGE SCALE GENOMIC DNA]</scope>
    <source>
        <strain evidence="3">SN15 / ATCC MYA-4574 / FGSC 10173</strain>
    </source>
</reference>
<dbReference type="KEGG" id="pno:SNOG_15696"/>
<feature type="compositionally biased region" description="Low complexity" evidence="1">
    <location>
        <begin position="94"/>
        <end position="111"/>
    </location>
</feature>
<organism evidence="2 3">
    <name type="scientific">Phaeosphaeria nodorum (strain SN15 / ATCC MYA-4574 / FGSC 10173)</name>
    <name type="common">Glume blotch fungus</name>
    <name type="synonym">Parastagonospora nodorum</name>
    <dbReference type="NCBI Taxonomy" id="321614"/>
    <lineage>
        <taxon>Eukaryota</taxon>
        <taxon>Fungi</taxon>
        <taxon>Dikarya</taxon>
        <taxon>Ascomycota</taxon>
        <taxon>Pezizomycotina</taxon>
        <taxon>Dothideomycetes</taxon>
        <taxon>Pleosporomycetidae</taxon>
        <taxon>Pleosporales</taxon>
        <taxon>Pleosporineae</taxon>
        <taxon>Phaeosphaeriaceae</taxon>
        <taxon>Parastagonospora</taxon>
    </lineage>
</organism>
<feature type="region of interest" description="Disordered" evidence="1">
    <location>
        <begin position="77"/>
        <end position="111"/>
    </location>
</feature>